<feature type="repeat" description="WD" evidence="3">
    <location>
        <begin position="414"/>
        <end position="443"/>
    </location>
</feature>
<evidence type="ECO:0000313" key="4">
    <source>
        <dbReference type="EMBL" id="KAD3338431.1"/>
    </source>
</evidence>
<dbReference type="AlphaFoldDB" id="A0A5N6ME76"/>
<sequence>MNFRSFSCSFRLFSKPNDDQESNLRSQSFSHDSFNSSFSSKSSLPSSISAVTAPFTTHHHCIFTIKPNSSHILSLILAGNHLFTGSSNSQIDRWPRHPTATSNEQSNIPNNVSVKTELLLGSDEDESVKNLSCFLKDKEVVPTNTTVTSSKQTNIFSNASLVSELLVKFDDGKTNSNISCVSRNRETASNQTGIVISDEEHISIPTKSAVKCLQILNDNTLISAHQDHKIKIWKIDNRHIKLVTTLPTLKDRLTKVLFAKNYVKIRRHKKLTWIHHNDAVSSLAVSTDKSLIYSGSWDRSFKVWRTSDYKCLESVSDAHDDAINAIVLSDEGFVYTGSADKKIKVWRFNEKDRKHELIDTLVHHKSSVNALAYEDRLFVLISGARSGVMIASERNFSGTGEDGDGGHMVVVGALLGHKKAILCVRIVGELVCSGSADKTVRLWRRSVGKSYSCVGVLEGHGGPVKCLAVAVESSDDGDGREYMVYSGGLDGDVKVWKVWVPFAMEKASMTNLE</sequence>
<dbReference type="InterPro" id="IPR045182">
    <property type="entry name" value="JINGUBANG-like"/>
</dbReference>
<accession>A0A5N6ME76</accession>
<evidence type="ECO:0000256" key="1">
    <source>
        <dbReference type="ARBA" id="ARBA00022574"/>
    </source>
</evidence>
<dbReference type="Proteomes" id="UP000326396">
    <property type="component" value="Linkage Group LG6"/>
</dbReference>
<dbReference type="PROSITE" id="PS50294">
    <property type="entry name" value="WD_REPEATS_REGION"/>
    <property type="match status" value="1"/>
</dbReference>
<keyword evidence="1 3" id="KW-0853">WD repeat</keyword>
<dbReference type="PANTHER" id="PTHR22844">
    <property type="entry name" value="F-BOX AND WD40 DOMAIN PROTEIN"/>
    <property type="match status" value="1"/>
</dbReference>
<feature type="repeat" description="WD" evidence="3">
    <location>
        <begin position="316"/>
        <end position="356"/>
    </location>
</feature>
<dbReference type="InterPro" id="IPR001680">
    <property type="entry name" value="WD40_rpt"/>
</dbReference>
<protein>
    <submittedName>
        <fullName evidence="4">Uncharacterized protein</fullName>
    </submittedName>
</protein>
<organism evidence="4 5">
    <name type="scientific">Mikania micrantha</name>
    <name type="common">bitter vine</name>
    <dbReference type="NCBI Taxonomy" id="192012"/>
    <lineage>
        <taxon>Eukaryota</taxon>
        <taxon>Viridiplantae</taxon>
        <taxon>Streptophyta</taxon>
        <taxon>Embryophyta</taxon>
        <taxon>Tracheophyta</taxon>
        <taxon>Spermatophyta</taxon>
        <taxon>Magnoliopsida</taxon>
        <taxon>eudicotyledons</taxon>
        <taxon>Gunneridae</taxon>
        <taxon>Pentapetalae</taxon>
        <taxon>asterids</taxon>
        <taxon>campanulids</taxon>
        <taxon>Asterales</taxon>
        <taxon>Asteraceae</taxon>
        <taxon>Asteroideae</taxon>
        <taxon>Heliantheae alliance</taxon>
        <taxon>Eupatorieae</taxon>
        <taxon>Mikania</taxon>
    </lineage>
</organism>
<dbReference type="PRINTS" id="PR00320">
    <property type="entry name" value="GPROTEINBRPT"/>
</dbReference>
<evidence type="ECO:0000256" key="3">
    <source>
        <dbReference type="PROSITE-ProRule" id="PRU00221"/>
    </source>
</evidence>
<comment type="caution">
    <text evidence="4">The sequence shown here is derived from an EMBL/GenBank/DDBJ whole genome shotgun (WGS) entry which is preliminary data.</text>
</comment>
<gene>
    <name evidence="4" type="ORF">E3N88_33952</name>
</gene>
<name>A0A5N6ME76_9ASTR</name>
<keyword evidence="5" id="KW-1185">Reference proteome</keyword>
<dbReference type="SMART" id="SM00320">
    <property type="entry name" value="WD40"/>
    <property type="match status" value="7"/>
</dbReference>
<feature type="repeat" description="WD" evidence="3">
    <location>
        <begin position="273"/>
        <end position="314"/>
    </location>
</feature>
<dbReference type="SUPFAM" id="SSF50978">
    <property type="entry name" value="WD40 repeat-like"/>
    <property type="match status" value="1"/>
</dbReference>
<evidence type="ECO:0000313" key="5">
    <source>
        <dbReference type="Proteomes" id="UP000326396"/>
    </source>
</evidence>
<dbReference type="PANTHER" id="PTHR22844:SF387">
    <property type="entry name" value="F3I6.5 PROTEIN"/>
    <property type="match status" value="1"/>
</dbReference>
<dbReference type="EMBL" id="SZYD01000016">
    <property type="protein sequence ID" value="KAD3338431.1"/>
    <property type="molecule type" value="Genomic_DNA"/>
</dbReference>
<evidence type="ECO:0000256" key="2">
    <source>
        <dbReference type="ARBA" id="ARBA00022737"/>
    </source>
</evidence>
<dbReference type="InterPro" id="IPR020472">
    <property type="entry name" value="WD40_PAC1"/>
</dbReference>
<dbReference type="OrthoDB" id="6262491at2759"/>
<dbReference type="InterPro" id="IPR015943">
    <property type="entry name" value="WD40/YVTN_repeat-like_dom_sf"/>
</dbReference>
<dbReference type="Gene3D" id="2.130.10.10">
    <property type="entry name" value="YVTN repeat-like/Quinoprotein amine dehydrogenase"/>
    <property type="match status" value="2"/>
</dbReference>
<keyword evidence="2" id="KW-0677">Repeat</keyword>
<dbReference type="InterPro" id="IPR036322">
    <property type="entry name" value="WD40_repeat_dom_sf"/>
</dbReference>
<dbReference type="PROSITE" id="PS50082">
    <property type="entry name" value="WD_REPEATS_2"/>
    <property type="match status" value="3"/>
</dbReference>
<dbReference type="Pfam" id="PF00400">
    <property type="entry name" value="WD40"/>
    <property type="match status" value="5"/>
</dbReference>
<reference evidence="4 5" key="1">
    <citation type="submission" date="2019-05" db="EMBL/GenBank/DDBJ databases">
        <title>Mikania micrantha, genome provides insights into the molecular mechanism of rapid growth.</title>
        <authorList>
            <person name="Liu B."/>
        </authorList>
    </citation>
    <scope>NUCLEOTIDE SEQUENCE [LARGE SCALE GENOMIC DNA]</scope>
    <source>
        <strain evidence="4">NLD-2019</strain>
        <tissue evidence="4">Leaf</tissue>
    </source>
</reference>
<proteinExistence type="predicted"/>